<dbReference type="AlphaFoldDB" id="A0A0C3B1U2"/>
<dbReference type="STRING" id="933852.A0A0C3B1U2"/>
<name>A0A0C3B1U2_SERVB</name>
<keyword evidence="2 5" id="KW-0396">Initiation factor</keyword>
<keyword evidence="7" id="KW-0175">Coiled coil</keyword>
<dbReference type="GO" id="GO:0003723">
    <property type="term" value="F:RNA binding"/>
    <property type="evidence" value="ECO:0007669"/>
    <property type="project" value="UniProtKB-UniRule"/>
</dbReference>
<comment type="function">
    <text evidence="5">RNA-binding component of the eukaryotic translation initiation factor 3 (eIF-3) complex, which is involved in protein synthesis of a specialized repertoire of mRNAs and, together with other initiation factors, stimulates binding of mRNA and methionyl-tRNAi to the 40S ribosome. The eIF-3 complex specifically targets and initiates translation of a subset of mRNAs involved in cell proliferation.</text>
</comment>
<keyword evidence="10" id="KW-1185">Reference proteome</keyword>
<dbReference type="InterPro" id="IPR013979">
    <property type="entry name" value="TIF_beta_prop-like"/>
</dbReference>
<dbReference type="Gene3D" id="3.30.70.330">
    <property type="match status" value="1"/>
</dbReference>
<evidence type="ECO:0000256" key="3">
    <source>
        <dbReference type="ARBA" id="ARBA00022884"/>
    </source>
</evidence>
<dbReference type="PANTHER" id="PTHR14068:SF0">
    <property type="entry name" value="EUKARYOTIC TRANSLATION INITIATION FACTOR 3 SUBUNIT B"/>
    <property type="match status" value="1"/>
</dbReference>
<dbReference type="GO" id="GO:0005852">
    <property type="term" value="C:eukaryotic translation initiation factor 3 complex"/>
    <property type="evidence" value="ECO:0007669"/>
    <property type="project" value="UniProtKB-UniRule"/>
</dbReference>
<evidence type="ECO:0000256" key="6">
    <source>
        <dbReference type="PIRNR" id="PIRNR036424"/>
    </source>
</evidence>
<gene>
    <name evidence="5" type="primary">PRT1</name>
    <name evidence="9" type="ORF">M408DRAFT_331075</name>
</gene>
<evidence type="ECO:0000313" key="9">
    <source>
        <dbReference type="EMBL" id="KIM25506.1"/>
    </source>
</evidence>
<sequence length="662" mass="76574">MPWNDKAGKSKGFAFIEFNTAEEADRARHTMDKHPFDAKHRFSVNTLTEIDSYIDMDEKFVEPEPEEFKTKEHLRAWLADPQGRDQYVTYRADDVTVYWHGKPAQTEIAEERQNWTDLYVQWSPQGTLFATMHRQGVKLWGGPSFQLIQRFAHPLIKRVDFSPDERYLVTFERISIPENAPQGPQYLGKENEGDYVAVWDVKTGHLKRTFPRSFPVGEDEATSKNPMWPPLKWSHDGKYVARITPGQQISVYSLPDFGLVDKKSIKIEGVVDFEWCPLGDKDYDEDAKDAKGKGPKKARESMLAYWTPEIGNQPARASLMSFPSRVQLRSKNLFNVSDCKIFFHNQGDFLCVKVDRHTKTKKPASCNLEVFRLREKDIPVEVLEPKDTVIDFAWEPKGERFVIISTNDPNYGTGVVGVQIKTDVSFYQLDRARNDFRLLKTLGARTTNVIKWSPKGRHVVLASMGSGSKSDLEFWDVDFNVDDFSRKDPAAPVAERKEEWGAGMQMMTSVDHYGVTDVEWDPSGRYVATSVSVWRHSVENGYAIWDFRGQEQQRHLVDRFKQFAWRPRPRTLLTKEQQKTIRKNLKEYSRQFEEEDAAQESNVSAELIQARKRAINEWNAWRARVKSETPAKKKTAKKLEEEKEEAVELIDELIDETVEILD</sequence>
<dbReference type="InterPro" id="IPR000504">
    <property type="entry name" value="RRM_dom"/>
</dbReference>
<reference evidence="10" key="2">
    <citation type="submission" date="2015-01" db="EMBL/GenBank/DDBJ databases">
        <title>Evolutionary Origins and Diversification of the Mycorrhizal Mutualists.</title>
        <authorList>
            <consortium name="DOE Joint Genome Institute"/>
            <consortium name="Mycorrhizal Genomics Consortium"/>
            <person name="Kohler A."/>
            <person name="Kuo A."/>
            <person name="Nagy L.G."/>
            <person name="Floudas D."/>
            <person name="Copeland A."/>
            <person name="Barry K.W."/>
            <person name="Cichocki N."/>
            <person name="Veneault-Fourrey C."/>
            <person name="LaButti K."/>
            <person name="Lindquist E.A."/>
            <person name="Lipzen A."/>
            <person name="Lundell T."/>
            <person name="Morin E."/>
            <person name="Murat C."/>
            <person name="Riley R."/>
            <person name="Ohm R."/>
            <person name="Sun H."/>
            <person name="Tunlid A."/>
            <person name="Henrissat B."/>
            <person name="Grigoriev I.V."/>
            <person name="Hibbett D.S."/>
            <person name="Martin F."/>
        </authorList>
    </citation>
    <scope>NUCLEOTIDE SEQUENCE [LARGE SCALE GENOMIC DNA]</scope>
    <source>
        <strain evidence="10">MAFF 305830</strain>
    </source>
</reference>
<comment type="function">
    <text evidence="6">Component of the eukaryotic translation initiation factor 3 (eIF-3) complex, which is involved in protein synthesis and, together with other initiation factors, stimulates binding of mRNA and methionyl-tRNAi to the 40S ribosome.</text>
</comment>
<dbReference type="Gene3D" id="2.130.10.10">
    <property type="entry name" value="YVTN repeat-like/Quinoprotein amine dehydrogenase"/>
    <property type="match status" value="2"/>
</dbReference>
<dbReference type="FunFam" id="2.130.10.10:FF:000947">
    <property type="entry name" value="Eukaryotic translation initiation factor 3 subunit B"/>
    <property type="match status" value="1"/>
</dbReference>
<accession>A0A0C3B1U2</accession>
<dbReference type="GO" id="GO:0016282">
    <property type="term" value="C:eukaryotic 43S preinitiation complex"/>
    <property type="evidence" value="ECO:0007669"/>
    <property type="project" value="UniProtKB-UniRule"/>
</dbReference>
<comment type="subunit">
    <text evidence="5 6">Component of the eukaryotic translation initiation factor 3 (eIF-3) complex.</text>
</comment>
<reference evidence="9 10" key="1">
    <citation type="submission" date="2014-04" db="EMBL/GenBank/DDBJ databases">
        <authorList>
            <consortium name="DOE Joint Genome Institute"/>
            <person name="Kuo A."/>
            <person name="Zuccaro A."/>
            <person name="Kohler A."/>
            <person name="Nagy L.G."/>
            <person name="Floudas D."/>
            <person name="Copeland A."/>
            <person name="Barry K.W."/>
            <person name="Cichocki N."/>
            <person name="Veneault-Fourrey C."/>
            <person name="LaButti K."/>
            <person name="Lindquist E.A."/>
            <person name="Lipzen A."/>
            <person name="Lundell T."/>
            <person name="Morin E."/>
            <person name="Murat C."/>
            <person name="Sun H."/>
            <person name="Tunlid A."/>
            <person name="Henrissat B."/>
            <person name="Grigoriev I.V."/>
            <person name="Hibbett D.S."/>
            <person name="Martin F."/>
            <person name="Nordberg H.P."/>
            <person name="Cantor M.N."/>
            <person name="Hua S.X."/>
        </authorList>
    </citation>
    <scope>NUCLEOTIDE SEQUENCE [LARGE SCALE GENOMIC DNA]</scope>
    <source>
        <strain evidence="9 10">MAFF 305830</strain>
    </source>
</reference>
<dbReference type="SUPFAM" id="SSF54928">
    <property type="entry name" value="RNA-binding domain, RBD"/>
    <property type="match status" value="1"/>
</dbReference>
<dbReference type="Proteomes" id="UP000054097">
    <property type="component" value="Unassembled WGS sequence"/>
</dbReference>
<dbReference type="SUPFAM" id="SSF82171">
    <property type="entry name" value="DPP6 N-terminal domain-like"/>
    <property type="match status" value="1"/>
</dbReference>
<dbReference type="GO" id="GO:0003743">
    <property type="term" value="F:translation initiation factor activity"/>
    <property type="evidence" value="ECO:0007669"/>
    <property type="project" value="UniProtKB-UniRule"/>
</dbReference>
<dbReference type="HOGENOM" id="CLU_011152_4_0_1"/>
<dbReference type="InterPro" id="IPR012677">
    <property type="entry name" value="Nucleotide-bd_a/b_plait_sf"/>
</dbReference>
<evidence type="ECO:0000256" key="5">
    <source>
        <dbReference type="HAMAP-Rule" id="MF_03001"/>
    </source>
</evidence>
<protein>
    <recommendedName>
        <fullName evidence="5">Eukaryotic translation initiation factor 3 subunit B</fullName>
        <shortName evidence="5">eIF3b</shortName>
    </recommendedName>
    <alternativeName>
        <fullName evidence="5">Eukaryotic translation initiation factor 3 90 kDa subunit homolog</fullName>
        <shortName evidence="5">eIF3 p90</shortName>
    </alternativeName>
    <alternativeName>
        <fullName evidence="5">Translation initiation factor eIF3, p90 subunit homolog</fullName>
    </alternativeName>
</protein>
<feature type="coiled-coil region" evidence="7">
    <location>
        <begin position="632"/>
        <end position="659"/>
    </location>
</feature>
<dbReference type="Pfam" id="PF00076">
    <property type="entry name" value="RRM_1"/>
    <property type="match status" value="1"/>
</dbReference>
<keyword evidence="4 5" id="KW-0648">Protein biosynthesis</keyword>
<keyword evidence="3 5" id="KW-0694">RNA-binding</keyword>
<dbReference type="HAMAP" id="MF_03001">
    <property type="entry name" value="eIF3b"/>
    <property type="match status" value="1"/>
</dbReference>
<dbReference type="PANTHER" id="PTHR14068">
    <property type="entry name" value="EUKARYOTIC TRANSLATION INITIATION FACTOR 3 EIF3 -RELATED"/>
    <property type="match status" value="1"/>
</dbReference>
<dbReference type="PROSITE" id="PS50102">
    <property type="entry name" value="RRM"/>
    <property type="match status" value="1"/>
</dbReference>
<dbReference type="PIRSF" id="PIRSF036424">
    <property type="entry name" value="eIF3b"/>
    <property type="match status" value="1"/>
</dbReference>
<dbReference type="InterPro" id="IPR011400">
    <property type="entry name" value="EIF3B"/>
</dbReference>
<proteinExistence type="inferred from homology"/>
<evidence type="ECO:0000313" key="10">
    <source>
        <dbReference type="Proteomes" id="UP000054097"/>
    </source>
</evidence>
<keyword evidence="1 5" id="KW-0963">Cytoplasm</keyword>
<evidence type="ECO:0000256" key="4">
    <source>
        <dbReference type="ARBA" id="ARBA00022917"/>
    </source>
</evidence>
<dbReference type="GO" id="GO:0031369">
    <property type="term" value="F:translation initiation factor binding"/>
    <property type="evidence" value="ECO:0007669"/>
    <property type="project" value="InterPro"/>
</dbReference>
<dbReference type="Pfam" id="PF08662">
    <property type="entry name" value="eIF2A"/>
    <property type="match status" value="2"/>
</dbReference>
<comment type="similarity">
    <text evidence="5 6">Belongs to the eIF-3 subunit B family.</text>
</comment>
<dbReference type="InterPro" id="IPR035979">
    <property type="entry name" value="RBD_domain_sf"/>
</dbReference>
<dbReference type="OrthoDB" id="10250414at2759"/>
<feature type="domain" description="RRM" evidence="8">
    <location>
        <begin position="1"/>
        <end position="49"/>
    </location>
</feature>
<comment type="subcellular location">
    <subcellularLocation>
        <location evidence="5 6">Cytoplasm</location>
    </subcellularLocation>
</comment>
<evidence type="ECO:0000259" key="8">
    <source>
        <dbReference type="PROSITE" id="PS50102"/>
    </source>
</evidence>
<evidence type="ECO:0000256" key="7">
    <source>
        <dbReference type="SAM" id="Coils"/>
    </source>
</evidence>
<evidence type="ECO:0000256" key="2">
    <source>
        <dbReference type="ARBA" id="ARBA00022540"/>
    </source>
</evidence>
<evidence type="ECO:0000256" key="1">
    <source>
        <dbReference type="ARBA" id="ARBA00022490"/>
    </source>
</evidence>
<dbReference type="GO" id="GO:0001732">
    <property type="term" value="P:formation of cytoplasmic translation initiation complex"/>
    <property type="evidence" value="ECO:0007669"/>
    <property type="project" value="UniProtKB-UniRule"/>
</dbReference>
<organism evidence="9 10">
    <name type="scientific">Serendipita vermifera MAFF 305830</name>
    <dbReference type="NCBI Taxonomy" id="933852"/>
    <lineage>
        <taxon>Eukaryota</taxon>
        <taxon>Fungi</taxon>
        <taxon>Dikarya</taxon>
        <taxon>Basidiomycota</taxon>
        <taxon>Agaricomycotina</taxon>
        <taxon>Agaricomycetes</taxon>
        <taxon>Sebacinales</taxon>
        <taxon>Serendipitaceae</taxon>
        <taxon>Serendipita</taxon>
    </lineage>
</organism>
<dbReference type="EMBL" id="KN824313">
    <property type="protein sequence ID" value="KIM25506.1"/>
    <property type="molecule type" value="Genomic_DNA"/>
</dbReference>
<dbReference type="InterPro" id="IPR015943">
    <property type="entry name" value="WD40/YVTN_repeat-like_dom_sf"/>
</dbReference>
<dbReference type="GO" id="GO:0033290">
    <property type="term" value="C:eukaryotic 48S preinitiation complex"/>
    <property type="evidence" value="ECO:0007669"/>
    <property type="project" value="UniProtKB-UniRule"/>
</dbReference>